<keyword evidence="1" id="KW-0175">Coiled coil</keyword>
<proteinExistence type="predicted"/>
<evidence type="ECO:0000256" key="2">
    <source>
        <dbReference type="SAM" id="MobiDB-lite"/>
    </source>
</evidence>
<gene>
    <name evidence="4" type="ORF">WJX72_008848</name>
</gene>
<sequence length="331" mass="36103">MTNGKPAGSSGASGRRTQESPAEVSADRVMEAAHVALSKHEKRLASNRDAARRLRARREAREQELLEEAARMSAKAAALEAAQGKNVSALIAEAVELAERVKVLEADRDARLVKLSQEVGRLKQENAALRGQSDSLLAELNHATKEVRILRKREASEAGRLEKEFEMGRWQEAFDLIYAQNQVLFKELMAIKEGPVAHLDDDVVEPRHLPAIRSQAAYAQRKRYGTEHLQGASQQIDGAPYSTVPQAIRRYASSLSVSQHRADYRGEAEHAPERSGRPSSPPPVYNASAAKYEPPAGGINGVTGYPYVRGRSYAGGGQPNPEADGPFVLPS</sequence>
<dbReference type="GO" id="GO:0003700">
    <property type="term" value="F:DNA-binding transcription factor activity"/>
    <property type="evidence" value="ECO:0007669"/>
    <property type="project" value="InterPro"/>
</dbReference>
<feature type="region of interest" description="Disordered" evidence="2">
    <location>
        <begin position="1"/>
        <end position="26"/>
    </location>
</feature>
<organism evidence="4 5">
    <name type="scientific">[Myrmecia] bisecta</name>
    <dbReference type="NCBI Taxonomy" id="41462"/>
    <lineage>
        <taxon>Eukaryota</taxon>
        <taxon>Viridiplantae</taxon>
        <taxon>Chlorophyta</taxon>
        <taxon>core chlorophytes</taxon>
        <taxon>Trebouxiophyceae</taxon>
        <taxon>Trebouxiales</taxon>
        <taxon>Trebouxiaceae</taxon>
        <taxon>Myrmecia</taxon>
    </lineage>
</organism>
<name>A0AAW1Q9Q1_9CHLO</name>
<feature type="compositionally biased region" description="Basic and acidic residues" evidence="2">
    <location>
        <begin position="260"/>
        <end position="276"/>
    </location>
</feature>
<reference evidence="4 5" key="1">
    <citation type="journal article" date="2024" name="Nat. Commun.">
        <title>Phylogenomics reveals the evolutionary origins of lichenization in chlorophyte algae.</title>
        <authorList>
            <person name="Puginier C."/>
            <person name="Libourel C."/>
            <person name="Otte J."/>
            <person name="Skaloud P."/>
            <person name="Haon M."/>
            <person name="Grisel S."/>
            <person name="Petersen M."/>
            <person name="Berrin J.G."/>
            <person name="Delaux P.M."/>
            <person name="Dal Grande F."/>
            <person name="Keller J."/>
        </authorList>
    </citation>
    <scope>NUCLEOTIDE SEQUENCE [LARGE SCALE GENOMIC DNA]</scope>
    <source>
        <strain evidence="4 5">SAG 2043</strain>
    </source>
</reference>
<feature type="domain" description="BZIP" evidence="3">
    <location>
        <begin position="42"/>
        <end position="57"/>
    </location>
</feature>
<accession>A0AAW1Q9Q1</accession>
<feature type="region of interest" description="Disordered" evidence="2">
    <location>
        <begin position="259"/>
        <end position="331"/>
    </location>
</feature>
<evidence type="ECO:0000259" key="3">
    <source>
        <dbReference type="PROSITE" id="PS00036"/>
    </source>
</evidence>
<evidence type="ECO:0000313" key="4">
    <source>
        <dbReference type="EMBL" id="KAK9818207.1"/>
    </source>
</evidence>
<keyword evidence="5" id="KW-1185">Reference proteome</keyword>
<dbReference type="AlphaFoldDB" id="A0AAW1Q9Q1"/>
<evidence type="ECO:0000313" key="5">
    <source>
        <dbReference type="Proteomes" id="UP001489004"/>
    </source>
</evidence>
<protein>
    <recommendedName>
        <fullName evidence="3">BZIP domain-containing protein</fullName>
    </recommendedName>
</protein>
<dbReference type="PROSITE" id="PS00036">
    <property type="entry name" value="BZIP_BASIC"/>
    <property type="match status" value="1"/>
</dbReference>
<dbReference type="EMBL" id="JALJOR010000004">
    <property type="protein sequence ID" value="KAK9818207.1"/>
    <property type="molecule type" value="Genomic_DNA"/>
</dbReference>
<dbReference type="Proteomes" id="UP001489004">
    <property type="component" value="Unassembled WGS sequence"/>
</dbReference>
<dbReference type="InterPro" id="IPR004827">
    <property type="entry name" value="bZIP"/>
</dbReference>
<feature type="coiled-coil region" evidence="1">
    <location>
        <begin position="37"/>
        <end position="153"/>
    </location>
</feature>
<comment type="caution">
    <text evidence="4">The sequence shown here is derived from an EMBL/GenBank/DDBJ whole genome shotgun (WGS) entry which is preliminary data.</text>
</comment>
<evidence type="ECO:0000256" key="1">
    <source>
        <dbReference type="SAM" id="Coils"/>
    </source>
</evidence>